<keyword evidence="7" id="KW-0732">Signal</keyword>
<feature type="region of interest" description="Disordered" evidence="6">
    <location>
        <begin position="175"/>
        <end position="202"/>
    </location>
</feature>
<comment type="caution">
    <text evidence="9">The sequence shown here is derived from an EMBL/GenBank/DDBJ whole genome shotgun (WGS) entry which is preliminary data.</text>
</comment>
<proteinExistence type="inferred from homology"/>
<dbReference type="InterPro" id="IPR012338">
    <property type="entry name" value="Beta-lactam/transpept-like"/>
</dbReference>
<evidence type="ECO:0000313" key="10">
    <source>
        <dbReference type="Proteomes" id="UP000565711"/>
    </source>
</evidence>
<reference evidence="9 10" key="1">
    <citation type="submission" date="2020-04" db="EMBL/GenBank/DDBJ databases">
        <title>MicrobeNet Type strains.</title>
        <authorList>
            <person name="Nicholson A.C."/>
        </authorList>
    </citation>
    <scope>NUCLEOTIDE SEQUENCE [LARGE SCALE GENOMIC DNA]</scope>
    <source>
        <strain evidence="9 10">JCM 12354</strain>
    </source>
</reference>
<accession>A0A846XXG1</accession>
<evidence type="ECO:0000259" key="8">
    <source>
        <dbReference type="Pfam" id="PF13354"/>
    </source>
</evidence>
<dbReference type="PRINTS" id="PR00118">
    <property type="entry name" value="BLACTAMASEA"/>
</dbReference>
<evidence type="ECO:0000256" key="5">
    <source>
        <dbReference type="RuleBase" id="RU361140"/>
    </source>
</evidence>
<dbReference type="Gene3D" id="3.40.710.10">
    <property type="entry name" value="DD-peptidase/beta-lactamase superfamily"/>
    <property type="match status" value="1"/>
</dbReference>
<feature type="signal peptide" evidence="7">
    <location>
        <begin position="1"/>
        <end position="28"/>
    </location>
</feature>
<dbReference type="InterPro" id="IPR000871">
    <property type="entry name" value="Beta-lactam_class-A"/>
</dbReference>
<comment type="catalytic activity">
    <reaction evidence="5">
        <text>a beta-lactam + H2O = a substituted beta-amino acid</text>
        <dbReference type="Rhea" id="RHEA:20401"/>
        <dbReference type="ChEBI" id="CHEBI:15377"/>
        <dbReference type="ChEBI" id="CHEBI:35627"/>
        <dbReference type="ChEBI" id="CHEBI:140347"/>
        <dbReference type="EC" id="3.5.2.6"/>
    </reaction>
</comment>
<evidence type="ECO:0000256" key="7">
    <source>
        <dbReference type="SAM" id="SignalP"/>
    </source>
</evidence>
<dbReference type="GO" id="GO:0030655">
    <property type="term" value="P:beta-lactam antibiotic catabolic process"/>
    <property type="evidence" value="ECO:0007669"/>
    <property type="project" value="InterPro"/>
</dbReference>
<sequence length="315" mass="33489">MVFRDPRSRCLRSAALIATLLVPLSACGTDRDDVPAPAPPPATTAVVLDGAAVDEFQGLEARLHGRLGVYALDTGTGRAVEYRADERFPYASTFKALAAGAVLSKLTPADLYRHVTYSRADLLPNSPITEKHVDEGMTISEILDAAVRYSDNTAGNLLFAELGGPKGLQQQLRDIGDTTTQSDRTETSLNEAIPGDERDTSSPQAMAEDLRHYVLDPAVDAEDREALTGLLRTNTTGAALIRAGVPADWVVGDKTGGGEYGTRNDISVVWPPGRAPIVLTVLSTRDRPDAEFDDSVIARAATIAVAALDGTPVPR</sequence>
<dbReference type="InterPro" id="IPR045155">
    <property type="entry name" value="Beta-lactam_cat"/>
</dbReference>
<dbReference type="PANTHER" id="PTHR35333:SF3">
    <property type="entry name" value="BETA-LACTAMASE-TYPE TRANSPEPTIDASE FOLD CONTAINING PROTEIN"/>
    <property type="match status" value="1"/>
</dbReference>
<keyword evidence="10" id="KW-1185">Reference proteome</keyword>
<dbReference type="Pfam" id="PF13354">
    <property type="entry name" value="Beta-lactamase2"/>
    <property type="match status" value="1"/>
</dbReference>
<comment type="similarity">
    <text evidence="1 5">Belongs to the class-A beta-lactamase family.</text>
</comment>
<dbReference type="EC" id="3.5.2.6" evidence="2 5"/>
<feature type="chain" id="PRO_5032963072" description="Beta-lactamase" evidence="7">
    <location>
        <begin position="29"/>
        <end position="315"/>
    </location>
</feature>
<feature type="domain" description="Beta-lactamase class A catalytic" evidence="8">
    <location>
        <begin position="68"/>
        <end position="282"/>
    </location>
</feature>
<dbReference type="Proteomes" id="UP000565711">
    <property type="component" value="Unassembled WGS sequence"/>
</dbReference>
<organism evidence="9 10">
    <name type="scientific">Nocardia vermiculata</name>
    <dbReference type="NCBI Taxonomy" id="257274"/>
    <lineage>
        <taxon>Bacteria</taxon>
        <taxon>Bacillati</taxon>
        <taxon>Actinomycetota</taxon>
        <taxon>Actinomycetes</taxon>
        <taxon>Mycobacteriales</taxon>
        <taxon>Nocardiaceae</taxon>
        <taxon>Nocardia</taxon>
    </lineage>
</organism>
<protein>
    <recommendedName>
        <fullName evidence="2 5">Beta-lactamase</fullName>
        <ecNumber evidence="2 5">3.5.2.6</ecNumber>
    </recommendedName>
</protein>
<evidence type="ECO:0000256" key="6">
    <source>
        <dbReference type="SAM" id="MobiDB-lite"/>
    </source>
</evidence>
<dbReference type="SUPFAM" id="SSF56601">
    <property type="entry name" value="beta-lactamase/transpeptidase-like"/>
    <property type="match status" value="1"/>
</dbReference>
<dbReference type="RefSeq" id="WP_067870657.1">
    <property type="nucleotide sequence ID" value="NZ_JAAXOP010000003.1"/>
</dbReference>
<evidence type="ECO:0000256" key="3">
    <source>
        <dbReference type="ARBA" id="ARBA00022801"/>
    </source>
</evidence>
<feature type="compositionally biased region" description="Polar residues" evidence="6">
    <location>
        <begin position="175"/>
        <end position="190"/>
    </location>
</feature>
<evidence type="ECO:0000313" key="9">
    <source>
        <dbReference type="EMBL" id="NKY50061.1"/>
    </source>
</evidence>
<gene>
    <name evidence="9" type="primary">bla</name>
    <name evidence="9" type="ORF">HGA08_07540</name>
</gene>
<evidence type="ECO:0000256" key="2">
    <source>
        <dbReference type="ARBA" id="ARBA00012865"/>
    </source>
</evidence>
<dbReference type="AlphaFoldDB" id="A0A846XXG1"/>
<evidence type="ECO:0000256" key="4">
    <source>
        <dbReference type="ARBA" id="ARBA00023251"/>
    </source>
</evidence>
<dbReference type="GO" id="GO:0008800">
    <property type="term" value="F:beta-lactamase activity"/>
    <property type="evidence" value="ECO:0007669"/>
    <property type="project" value="UniProtKB-UniRule"/>
</dbReference>
<name>A0A846XXG1_9NOCA</name>
<dbReference type="InterPro" id="IPR023650">
    <property type="entry name" value="Beta-lactam_class-A_AS"/>
</dbReference>
<keyword evidence="4 5" id="KW-0046">Antibiotic resistance</keyword>
<dbReference type="PANTHER" id="PTHR35333">
    <property type="entry name" value="BETA-LACTAMASE"/>
    <property type="match status" value="1"/>
</dbReference>
<dbReference type="EMBL" id="JAAXOP010000003">
    <property type="protein sequence ID" value="NKY50061.1"/>
    <property type="molecule type" value="Genomic_DNA"/>
</dbReference>
<dbReference type="GO" id="GO:0046677">
    <property type="term" value="P:response to antibiotic"/>
    <property type="evidence" value="ECO:0007669"/>
    <property type="project" value="UniProtKB-UniRule"/>
</dbReference>
<dbReference type="NCBIfam" id="NF033103">
    <property type="entry name" value="bla_class_A"/>
    <property type="match status" value="1"/>
</dbReference>
<keyword evidence="3 5" id="KW-0378">Hydrolase</keyword>
<dbReference type="PROSITE" id="PS00146">
    <property type="entry name" value="BETA_LACTAMASE_A"/>
    <property type="match status" value="1"/>
</dbReference>
<evidence type="ECO:0000256" key="1">
    <source>
        <dbReference type="ARBA" id="ARBA00009009"/>
    </source>
</evidence>